<keyword evidence="6" id="KW-1185">Reference proteome</keyword>
<evidence type="ECO:0000256" key="3">
    <source>
        <dbReference type="ARBA" id="ARBA00022679"/>
    </source>
</evidence>
<dbReference type="PhylomeDB" id="A0A068VNF2"/>
<protein>
    <submittedName>
        <fullName evidence="5">DH200=94 genomic scaffold, scaffold_11290</fullName>
    </submittedName>
</protein>
<sequence>MKLFLGLDVDPVAHEIAQARIKGDLYPDCCKFTSDLQVKTFVNNFKNIKSVLHDIDEKLLVDGILMDLGMSSMQVNNAERGFSVLNNGPLDMRMNPQVTAATSLWSSMF</sequence>
<dbReference type="OrthoDB" id="439808at2759"/>
<evidence type="ECO:0000313" key="6">
    <source>
        <dbReference type="Proteomes" id="UP000295252"/>
    </source>
</evidence>
<organism evidence="5 6">
    <name type="scientific">Coffea canephora</name>
    <name type="common">Robusta coffee</name>
    <dbReference type="NCBI Taxonomy" id="49390"/>
    <lineage>
        <taxon>Eukaryota</taxon>
        <taxon>Viridiplantae</taxon>
        <taxon>Streptophyta</taxon>
        <taxon>Embryophyta</taxon>
        <taxon>Tracheophyta</taxon>
        <taxon>Spermatophyta</taxon>
        <taxon>Magnoliopsida</taxon>
        <taxon>eudicotyledons</taxon>
        <taxon>Gunneridae</taxon>
        <taxon>Pentapetalae</taxon>
        <taxon>asterids</taxon>
        <taxon>lamiids</taxon>
        <taxon>Gentianales</taxon>
        <taxon>Rubiaceae</taxon>
        <taxon>Ixoroideae</taxon>
        <taxon>Gardenieae complex</taxon>
        <taxon>Bertiereae - Coffeeae clade</taxon>
        <taxon>Coffeeae</taxon>
        <taxon>Coffea</taxon>
    </lineage>
</organism>
<dbReference type="Gramene" id="CDP22157">
    <property type="protein sequence ID" value="CDP22157"/>
    <property type="gene ID" value="GSCOC_T00001521001"/>
</dbReference>
<dbReference type="AlphaFoldDB" id="A0A068VNF2"/>
<reference evidence="6" key="1">
    <citation type="journal article" date="2014" name="Science">
        <title>The coffee genome provides insight into the convergent evolution of caffeine biosynthesis.</title>
        <authorList>
            <person name="Denoeud F."/>
            <person name="Carretero-Paulet L."/>
            <person name="Dereeper A."/>
            <person name="Droc G."/>
            <person name="Guyot R."/>
            <person name="Pietrella M."/>
            <person name="Zheng C."/>
            <person name="Alberti A."/>
            <person name="Anthony F."/>
            <person name="Aprea G."/>
            <person name="Aury J.M."/>
            <person name="Bento P."/>
            <person name="Bernard M."/>
            <person name="Bocs S."/>
            <person name="Campa C."/>
            <person name="Cenci A."/>
            <person name="Combes M.C."/>
            <person name="Crouzillat D."/>
            <person name="Da Silva C."/>
            <person name="Daddiego L."/>
            <person name="De Bellis F."/>
            <person name="Dussert S."/>
            <person name="Garsmeur O."/>
            <person name="Gayraud T."/>
            <person name="Guignon V."/>
            <person name="Jahn K."/>
            <person name="Jamilloux V."/>
            <person name="Joet T."/>
            <person name="Labadie K."/>
            <person name="Lan T."/>
            <person name="Leclercq J."/>
            <person name="Lepelley M."/>
            <person name="Leroy T."/>
            <person name="Li L.T."/>
            <person name="Librado P."/>
            <person name="Lopez L."/>
            <person name="Munoz A."/>
            <person name="Noel B."/>
            <person name="Pallavicini A."/>
            <person name="Perrotta G."/>
            <person name="Poncet V."/>
            <person name="Pot D."/>
            <person name="Priyono X."/>
            <person name="Rigoreau M."/>
            <person name="Rouard M."/>
            <person name="Rozas J."/>
            <person name="Tranchant-Dubreuil C."/>
            <person name="VanBuren R."/>
            <person name="Zhang Q."/>
            <person name="Andrade A.C."/>
            <person name="Argout X."/>
            <person name="Bertrand B."/>
            <person name="de Kochko A."/>
            <person name="Graziosi G."/>
            <person name="Henry R.J."/>
            <person name="Jayarama X."/>
            <person name="Ming R."/>
            <person name="Nagai C."/>
            <person name="Rounsley S."/>
            <person name="Sankoff D."/>
            <person name="Giuliano G."/>
            <person name="Albert V.A."/>
            <person name="Wincker P."/>
            <person name="Lashermes P."/>
        </authorList>
    </citation>
    <scope>NUCLEOTIDE SEQUENCE [LARGE SCALE GENOMIC DNA]</scope>
    <source>
        <strain evidence="6">cv. DH200-94</strain>
    </source>
</reference>
<dbReference type="Pfam" id="PF01795">
    <property type="entry name" value="Methyltransf_5"/>
    <property type="match status" value="1"/>
</dbReference>
<dbReference type="GO" id="GO:0071424">
    <property type="term" value="F:rRNA (cytosine-N4-)-methyltransferase activity"/>
    <property type="evidence" value="ECO:0007669"/>
    <property type="project" value="TreeGrafter"/>
</dbReference>
<dbReference type="EMBL" id="HG750374">
    <property type="protein sequence ID" value="CDP22157.1"/>
    <property type="molecule type" value="Genomic_DNA"/>
</dbReference>
<dbReference type="PANTHER" id="PTHR11265:SF0">
    <property type="entry name" value="12S RRNA N4-METHYLCYTIDINE METHYLTRANSFERASE"/>
    <property type="match status" value="1"/>
</dbReference>
<dbReference type="GO" id="GO:0070475">
    <property type="term" value="P:rRNA base methylation"/>
    <property type="evidence" value="ECO:0007669"/>
    <property type="project" value="TreeGrafter"/>
</dbReference>
<name>A0A068VNF2_COFCA</name>
<accession>A0A068VNF2</accession>
<evidence type="ECO:0000256" key="1">
    <source>
        <dbReference type="ARBA" id="ARBA00010396"/>
    </source>
</evidence>
<evidence type="ECO:0000313" key="5">
    <source>
        <dbReference type="EMBL" id="CDP22157.1"/>
    </source>
</evidence>
<comment type="similarity">
    <text evidence="1">Belongs to the methyltransferase superfamily. RsmH family.</text>
</comment>
<keyword evidence="4" id="KW-0949">S-adenosyl-L-methionine</keyword>
<dbReference type="PANTHER" id="PTHR11265">
    <property type="entry name" value="S-ADENOSYL-METHYLTRANSFERASE MRAW"/>
    <property type="match status" value="1"/>
</dbReference>
<gene>
    <name evidence="5" type="ORF">GSCOC_T00001521001</name>
</gene>
<dbReference type="InParanoid" id="A0A068VNF2"/>
<dbReference type="SUPFAM" id="SSF81799">
    <property type="entry name" value="Putative methyltransferase TM0872, insert domain"/>
    <property type="match status" value="1"/>
</dbReference>
<evidence type="ECO:0000256" key="2">
    <source>
        <dbReference type="ARBA" id="ARBA00022603"/>
    </source>
</evidence>
<evidence type="ECO:0000256" key="4">
    <source>
        <dbReference type="ARBA" id="ARBA00022691"/>
    </source>
</evidence>
<keyword evidence="3" id="KW-0808">Transferase</keyword>
<keyword evidence="2" id="KW-0489">Methyltransferase</keyword>
<dbReference type="InterPro" id="IPR023397">
    <property type="entry name" value="SAM-dep_MeTrfase_MraW_recog"/>
</dbReference>
<dbReference type="Gene3D" id="3.40.50.150">
    <property type="entry name" value="Vaccinia Virus protein VP39"/>
    <property type="match status" value="1"/>
</dbReference>
<dbReference type="InterPro" id="IPR002903">
    <property type="entry name" value="RsmH"/>
</dbReference>
<dbReference type="STRING" id="49390.A0A068VNF2"/>
<dbReference type="InterPro" id="IPR029063">
    <property type="entry name" value="SAM-dependent_MTases_sf"/>
</dbReference>
<dbReference type="OMA" id="DENQGIT"/>
<proteinExistence type="inferred from homology"/>
<dbReference type="Proteomes" id="UP000295252">
    <property type="component" value="Unassembled WGS sequence"/>
</dbReference>